<organism evidence="2 3">
    <name type="scientific">Streptomyces corchorusii</name>
    <name type="common">Streptomyces chibaensis</name>
    <dbReference type="NCBI Taxonomy" id="1903"/>
    <lineage>
        <taxon>Bacteria</taxon>
        <taxon>Bacillati</taxon>
        <taxon>Actinomycetota</taxon>
        <taxon>Actinomycetes</taxon>
        <taxon>Kitasatosporales</taxon>
        <taxon>Streptomycetaceae</taxon>
        <taxon>Streptomyces</taxon>
    </lineage>
</organism>
<name>A0A101QIF5_STRCK</name>
<accession>A0A101QIF5</accession>
<dbReference type="EMBL" id="LMWP01000012">
    <property type="protein sequence ID" value="KUN30424.1"/>
    <property type="molecule type" value="Genomic_DNA"/>
</dbReference>
<dbReference type="Pfam" id="PF12770">
    <property type="entry name" value="CHAT"/>
    <property type="match status" value="1"/>
</dbReference>
<dbReference type="InterPro" id="IPR011990">
    <property type="entry name" value="TPR-like_helical_dom_sf"/>
</dbReference>
<evidence type="ECO:0000313" key="3">
    <source>
        <dbReference type="Proteomes" id="UP000053398"/>
    </source>
</evidence>
<reference evidence="2 3" key="1">
    <citation type="submission" date="2015-10" db="EMBL/GenBank/DDBJ databases">
        <title>Draft genome sequence of Streptomyces corchorusii DSM 40340, type strain for the species Streptomyces corchorusii.</title>
        <authorList>
            <person name="Ruckert C."/>
            <person name="Winkler A."/>
            <person name="Kalinowski J."/>
            <person name="Kampfer P."/>
            <person name="Glaeser S."/>
        </authorList>
    </citation>
    <scope>NUCLEOTIDE SEQUENCE [LARGE SCALE GENOMIC DNA]</scope>
    <source>
        <strain evidence="2 3">DSM 40340</strain>
    </source>
</reference>
<sequence length="1017" mass="109728">MRELSAPIRAIIHAAMSEPDALRLWSSVAPEEVLASETHRNIALHVFDHRDRLTPAHAAADPDVLDAVYLTATYYLERLQHLPEGESWEGYACTFLLRIVHAVRPAAVPQPLRDAFAERPPEDVPPYETVHAVGRTLLAAGTAGKDPEAVLAAGVLLAHAWEEARGGESGPHIAFGFATGLVAMADLGVGPEDARARGITLMRLALAELPADDQFRDAMLAALASELAKAPRPAPDEAGLAADVTAYMRQGGLERLEAAVDRLRTALATTATGEPEHSLRRAELGQVLRMRFESTGELTDLDASVTELRAALASGALDTESRASVASFLGLAQLDRYVHSQDPADLDAATSAVRDGCDPAVAASPAHPQRLTNLAAVLTARFDRYAREADLDEAVEHLTYAVSATPPDQHDHPVMAVKLAVALRRRGTHRRRPADLRRAEEILRRIADGSPGTGPTRQLARMELAELLAERGTLFDDERDVADAVDQYRATALTPTEDIRTRLRSAYGWGVHAVALGALDLAREGFRLALTDLLPKLTGPALGRESQETRLREVSSLATVAATASVMAGRPREALVRLEQGRGVLLAQALRLRGRHDDLYAASPELAERFERVCAELVARQRGPEERKAAAAEFDQVVRDIRALEEWQDFQEPLGWERLSEAAADGPVAVVNVSAWGCFVLLVTRPPGRPGRVETLTLDVTQDDIDRRAGAFRAAVTRLRETTGRERLRADRELKDTLRWLGARIVRPVLAHLDLAAPADPGVPPPRLWWCPTGVLSLLPLHAAVLEEGPDGPVYTHDRVVSSFTPTLGALLHARSQPVTGENPASLLAVAVDVGGAHPPLAALDDELAVTGGLPGRRDVLRGTEATPRAVLAALRGHTHAHLACHGVRDPGDPARSRLLLHGGELTLSELAGERLTDARFAYLSACHSAAPGEELADEVISVASAFQLCGYRQVIGSLWTVDDRMGPLLAAEVYRHLAAPGTPPAAVALHRAIGVLREHPRYRDPLFWGSVIHHGL</sequence>
<protein>
    <recommendedName>
        <fullName evidence="1">CHAT domain-containing protein</fullName>
    </recommendedName>
</protein>
<dbReference type="InterPro" id="IPR024983">
    <property type="entry name" value="CHAT_dom"/>
</dbReference>
<dbReference type="AlphaFoldDB" id="A0A101QIF5"/>
<evidence type="ECO:0000313" key="2">
    <source>
        <dbReference type="EMBL" id="KUN30424.1"/>
    </source>
</evidence>
<gene>
    <name evidence="2" type="ORF">AQJ11_11715</name>
</gene>
<feature type="domain" description="CHAT" evidence="1">
    <location>
        <begin position="736"/>
        <end position="1016"/>
    </location>
</feature>
<dbReference type="Proteomes" id="UP000053398">
    <property type="component" value="Unassembled WGS sequence"/>
</dbReference>
<comment type="caution">
    <text evidence="2">The sequence shown here is derived from an EMBL/GenBank/DDBJ whole genome shotgun (WGS) entry which is preliminary data.</text>
</comment>
<keyword evidence="3" id="KW-1185">Reference proteome</keyword>
<dbReference type="Gene3D" id="1.25.40.10">
    <property type="entry name" value="Tetratricopeptide repeat domain"/>
    <property type="match status" value="1"/>
</dbReference>
<proteinExistence type="predicted"/>
<evidence type="ECO:0000259" key="1">
    <source>
        <dbReference type="Pfam" id="PF12770"/>
    </source>
</evidence>